<dbReference type="GO" id="GO:0005524">
    <property type="term" value="F:ATP binding"/>
    <property type="evidence" value="ECO:0007669"/>
    <property type="project" value="UniProtKB-UniRule"/>
</dbReference>
<evidence type="ECO:0000256" key="12">
    <source>
        <dbReference type="PROSITE-ProRule" id="PRU01384"/>
    </source>
</evidence>
<dbReference type="InterPro" id="IPR003594">
    <property type="entry name" value="HATPase_dom"/>
</dbReference>
<comment type="caution">
    <text evidence="17">The sequence shown here is derived from an EMBL/GenBank/DDBJ whole genome shotgun (WGS) entry which is preliminary data.</text>
</comment>
<dbReference type="PRINTS" id="PR01158">
    <property type="entry name" value="TOPISMRASEII"/>
</dbReference>
<dbReference type="Pfam" id="PF00521">
    <property type="entry name" value="DNA_topoisoIV"/>
    <property type="match status" value="1"/>
</dbReference>
<dbReference type="Pfam" id="PF16898">
    <property type="entry name" value="TOPRIM_C"/>
    <property type="match status" value="1"/>
</dbReference>
<dbReference type="InterPro" id="IPR013757">
    <property type="entry name" value="Topo_IIA_A_a_sf"/>
</dbReference>
<dbReference type="InterPro" id="IPR013760">
    <property type="entry name" value="Topo_IIA-like_dom_sf"/>
</dbReference>
<accession>A0AAV8UPP9</accession>
<dbReference type="Gene3D" id="3.30.230.10">
    <property type="match status" value="1"/>
</dbReference>
<keyword evidence="7 13" id="KW-0067">ATP-binding</keyword>
<evidence type="ECO:0000313" key="17">
    <source>
        <dbReference type="EMBL" id="KAJ8903568.1"/>
    </source>
</evidence>
<feature type="compositionally biased region" description="Polar residues" evidence="14">
    <location>
        <begin position="1372"/>
        <end position="1381"/>
    </location>
</feature>
<dbReference type="SUPFAM" id="SSF56719">
    <property type="entry name" value="Type II DNA topoisomerase"/>
    <property type="match status" value="1"/>
</dbReference>
<dbReference type="InterPro" id="IPR034157">
    <property type="entry name" value="TOPRIM_TopoII"/>
</dbReference>
<dbReference type="Gene3D" id="3.90.199.10">
    <property type="entry name" value="Topoisomerase II, domain 5"/>
    <property type="match status" value="1"/>
</dbReference>
<dbReference type="InterPro" id="IPR036890">
    <property type="entry name" value="HATPase_C_sf"/>
</dbReference>
<dbReference type="GO" id="GO:0003918">
    <property type="term" value="F:DNA topoisomerase type II (double strand cut, ATP-hydrolyzing) activity"/>
    <property type="evidence" value="ECO:0007669"/>
    <property type="project" value="UniProtKB-UniRule"/>
</dbReference>
<comment type="function">
    <text evidence="13">Control of topological states of DNA by transient breakage and subsequent rejoining of DNA strands. Topoisomerase II makes double-strand breaks.</text>
</comment>
<dbReference type="InterPro" id="IPR018522">
    <property type="entry name" value="TopoIIA_CS"/>
</dbReference>
<dbReference type="PROSITE" id="PS52040">
    <property type="entry name" value="TOPO_IIA"/>
    <property type="match status" value="1"/>
</dbReference>
<reference evidence="17 18" key="1">
    <citation type="journal article" date="2023" name="Nat. Commun.">
        <title>Origin of minicircular mitochondrial genomes in red algae.</title>
        <authorList>
            <person name="Lee Y."/>
            <person name="Cho C.H."/>
            <person name="Lee Y.M."/>
            <person name="Park S.I."/>
            <person name="Yang J.H."/>
            <person name="West J.A."/>
            <person name="Bhattacharya D."/>
            <person name="Yoon H.S."/>
        </authorList>
    </citation>
    <scope>NUCLEOTIDE SEQUENCE [LARGE SCALE GENOMIC DNA]</scope>
    <source>
        <strain evidence="17 18">CCMP1338</strain>
        <tissue evidence="17">Whole cell</tissue>
    </source>
</reference>
<feature type="domain" description="Topo IIA-type catalytic" evidence="16">
    <location>
        <begin position="719"/>
        <end position="1174"/>
    </location>
</feature>
<dbReference type="PANTHER" id="PTHR10169">
    <property type="entry name" value="DNA TOPOISOMERASE/GYRASE"/>
    <property type="match status" value="1"/>
</dbReference>
<dbReference type="InterPro" id="IPR006171">
    <property type="entry name" value="TOPRIM_dom"/>
</dbReference>
<dbReference type="InterPro" id="IPR002205">
    <property type="entry name" value="Topo_IIA_dom_A"/>
</dbReference>
<dbReference type="GO" id="GO:0000712">
    <property type="term" value="P:resolution of meiotic recombination intermediates"/>
    <property type="evidence" value="ECO:0007669"/>
    <property type="project" value="TreeGrafter"/>
</dbReference>
<dbReference type="Pfam" id="PF00204">
    <property type="entry name" value="DNA_gyraseB"/>
    <property type="match status" value="1"/>
</dbReference>
<evidence type="ECO:0000256" key="3">
    <source>
        <dbReference type="ARBA" id="ARBA00001946"/>
    </source>
</evidence>
<protein>
    <recommendedName>
        <fullName evidence="13">DNA topoisomerase 2</fullName>
        <ecNumber evidence="13">5.6.2.2</ecNumber>
    </recommendedName>
</protein>
<evidence type="ECO:0000256" key="4">
    <source>
        <dbReference type="ARBA" id="ARBA00011080"/>
    </source>
</evidence>
<dbReference type="Pfam" id="PF01751">
    <property type="entry name" value="Toprim"/>
    <property type="match status" value="1"/>
</dbReference>
<sequence>MQVDNGQTRLQQRPVEETYQKLSQLEHILLRPDTYIGSAEKTTLPLWLWNDEDECMEHREASFVPGLYKIFDEILVNAADHRQRDPSMDTIEVFIDEENNRISVKNNGSGIPVEVHKKEGVYVPELIFGHLLTSSNYNDNEKKVVGGRNGYGAKLANIFSSEFIIETADQGSNKRYHQLFKDNMSQKKKPTIKEGLKKNEQWTRISFRPDLDRFGMSFLERDVVALMKKRVYDIAGISPGVKVFLNGKKLPIKSFKDYVGLYFSERQDVQLVHERTGQRWEVVVAPSDGQFQNVSFVNSIWTMKGGNHVNHVVDQIATRVIEHLTKKNKGLKLKPFQVKNQLCVFVNCLIENPSFDSQTKENMTSRQGSFGSKCELSEEFFKKVLKNSLIENILSFAKFKQSNELKKTDGGKQRRLLGEHTYSSVSAASGSWMYKTLVSTLFHLDGFIPGLGIPKLDDANYAGTKDSSKCTLILTEGDSAKSLAVSGFSVVGRDYYGVFPLRGKLLNVRDANHKQIMDNAEINALKKILGLQHNKVYDRDTIKTLRYGRVLIMTDQDHDGSHIKGLLVNFFQHFWPSLITVPGFLAEFLTPIVKCTKRKTEMTFFTIPEYLSWKTSLDNNTSGWKIKYYKGLGSSTSEEARGYFSNLDRHVLEFQYSGEEDFASIDLAFSKQRVQQRKEWLSAFEEGTYFDHEQDVLSYKTFVDKELILFSIADNERSIPGLMDGLKPSQRKVLFSCFKRNLKTEIKVAQLQGYASEHTAYHHGEASLMATIIGLAQNFCGSNNLNFLHPAGQFGTRLQGGKDAASPRYIFTRLSKIARLLFPIEDDPILDYLEDDGLSIEPKFYAPVIPTVLVNGAEGIGTGWSSSVPCYNPRVLIELVRRLLNDTPVEDLEEPQPWFRHHQGPVRRTGPNNYEVYGEVRRLSSNKLVITELPAKTWTTPYKEWLESMTTGGGNTSDSKESPFLVDMRDGGTETEVLFTLEVSDAEMAKMEDVGIYKKLRLSGSIATSNLVLFDEKRRLRKYENAREILACFFKLRLEMYEERRLYLLKMLQEAVQILENKVRFIKMVVDGKLKVAKRKKDDLIAELRRLKFKANPEKKNKKGSGDEDEDAGDVDEASPGLAESTNYDYLLSMPLWSLTLERVQKLIADRDQKVLEMSDMEKSTAKDLYTFDLDQLSEGLDVLDKGDMEQKRATKAARSAAKNSKSRGGAKKKTLVVEEEQDVEFAEIVSLPEVKMKAVKRSAKVAVAKVKPVGDKPSAPKALPKQRVTKKMHISDSESEPSFKNDSDEEEPLVDVKPPKPRASAAPAKALVAAVKKPTKATAPKSAPKPSFFKKAAPAETVADDSDDELELTLTQRLAKKMMIAERPVPTVSSESATTTKAKEKQADSKAKRGRKGTAPKVVKSPFGVTPEAKRTKTSAKAKATRPLKVDEDSSDAAEESFGALSISSDEESIVKDPTPRKPSARARKPTTATAEVIDLDDEDEESESFADEDSGSDYTDGD</sequence>
<dbReference type="GO" id="GO:0046872">
    <property type="term" value="F:metal ion binding"/>
    <property type="evidence" value="ECO:0007669"/>
    <property type="project" value="UniProtKB-KW"/>
</dbReference>
<feature type="region of interest" description="Disordered" evidence="14">
    <location>
        <begin position="1253"/>
        <end position="1349"/>
    </location>
</feature>
<evidence type="ECO:0000256" key="14">
    <source>
        <dbReference type="SAM" id="MobiDB-lite"/>
    </source>
</evidence>
<dbReference type="GO" id="GO:0006265">
    <property type="term" value="P:DNA topological change"/>
    <property type="evidence" value="ECO:0007669"/>
    <property type="project" value="UniProtKB-UniRule"/>
</dbReference>
<comment type="cofactor">
    <cofactor evidence="3">
        <name>Mg(2+)</name>
        <dbReference type="ChEBI" id="CHEBI:18420"/>
    </cofactor>
</comment>
<dbReference type="FunFam" id="3.90.199.10:FF:000002">
    <property type="entry name" value="DNA topoisomerase 2"/>
    <property type="match status" value="1"/>
</dbReference>
<feature type="compositionally biased region" description="Acidic residues" evidence="14">
    <location>
        <begin position="1107"/>
        <end position="1117"/>
    </location>
</feature>
<dbReference type="InterPro" id="IPR050634">
    <property type="entry name" value="DNA_Topoisomerase_II"/>
</dbReference>
<dbReference type="Gene3D" id="3.30.565.10">
    <property type="entry name" value="Histidine kinase-like ATPase, C-terminal domain"/>
    <property type="match status" value="1"/>
</dbReference>
<keyword evidence="10 12" id="KW-0238">DNA-binding</keyword>
<feature type="active site" description="O-(5'-phospho-DNA)-tyrosine intermediate" evidence="12">
    <location>
        <position position="809"/>
    </location>
</feature>
<feature type="domain" description="Toprim" evidence="15">
    <location>
        <begin position="470"/>
        <end position="586"/>
    </location>
</feature>
<evidence type="ECO:0000256" key="1">
    <source>
        <dbReference type="ARBA" id="ARBA00000185"/>
    </source>
</evidence>
<dbReference type="PROSITE" id="PS00177">
    <property type="entry name" value="TOPOISOMERASE_II"/>
    <property type="match status" value="1"/>
</dbReference>
<evidence type="ECO:0000259" key="15">
    <source>
        <dbReference type="PROSITE" id="PS50880"/>
    </source>
</evidence>
<dbReference type="PROSITE" id="PS50880">
    <property type="entry name" value="TOPRIM"/>
    <property type="match status" value="1"/>
</dbReference>
<keyword evidence="6 13" id="KW-0547">Nucleotide-binding</keyword>
<dbReference type="PANTHER" id="PTHR10169:SF38">
    <property type="entry name" value="DNA TOPOISOMERASE 2"/>
    <property type="match status" value="1"/>
</dbReference>
<dbReference type="SUPFAM" id="SSF55874">
    <property type="entry name" value="ATPase domain of HSP90 chaperone/DNA topoisomerase II/histidine kinase"/>
    <property type="match status" value="1"/>
</dbReference>
<dbReference type="EC" id="5.6.2.2" evidence="13"/>
<feature type="region of interest" description="Disordered" evidence="14">
    <location>
        <begin position="1192"/>
        <end position="1215"/>
    </location>
</feature>
<dbReference type="Proteomes" id="UP001157974">
    <property type="component" value="Unassembled WGS sequence"/>
</dbReference>
<evidence type="ECO:0000259" key="16">
    <source>
        <dbReference type="PROSITE" id="PS52040"/>
    </source>
</evidence>
<evidence type="ECO:0000256" key="13">
    <source>
        <dbReference type="RuleBase" id="RU362094"/>
    </source>
</evidence>
<dbReference type="GO" id="GO:0000819">
    <property type="term" value="P:sister chromatid segregation"/>
    <property type="evidence" value="ECO:0007669"/>
    <property type="project" value="TreeGrafter"/>
</dbReference>
<dbReference type="SUPFAM" id="SSF54211">
    <property type="entry name" value="Ribosomal protein S5 domain 2-like"/>
    <property type="match status" value="1"/>
</dbReference>
<dbReference type="GO" id="GO:0005634">
    <property type="term" value="C:nucleus"/>
    <property type="evidence" value="ECO:0007669"/>
    <property type="project" value="TreeGrafter"/>
</dbReference>
<organism evidence="17 18">
    <name type="scientific">Rhodosorus marinus</name>
    <dbReference type="NCBI Taxonomy" id="101924"/>
    <lineage>
        <taxon>Eukaryota</taxon>
        <taxon>Rhodophyta</taxon>
        <taxon>Stylonematophyceae</taxon>
        <taxon>Stylonematales</taxon>
        <taxon>Stylonemataceae</taxon>
        <taxon>Rhodosorus</taxon>
    </lineage>
</organism>
<keyword evidence="5" id="KW-0479">Metal-binding</keyword>
<dbReference type="InterPro" id="IPR001154">
    <property type="entry name" value="TopoII_euk"/>
</dbReference>
<evidence type="ECO:0000256" key="7">
    <source>
        <dbReference type="ARBA" id="ARBA00022840"/>
    </source>
</evidence>
<evidence type="ECO:0000256" key="6">
    <source>
        <dbReference type="ARBA" id="ARBA00022741"/>
    </source>
</evidence>
<proteinExistence type="inferred from homology"/>
<dbReference type="GO" id="GO:0003677">
    <property type="term" value="F:DNA binding"/>
    <property type="evidence" value="ECO:0007669"/>
    <property type="project" value="UniProtKB-UniRule"/>
</dbReference>
<dbReference type="InterPro" id="IPR013758">
    <property type="entry name" value="Topo_IIA_A/C_ab"/>
</dbReference>
<evidence type="ECO:0000256" key="11">
    <source>
        <dbReference type="ARBA" id="ARBA00023235"/>
    </source>
</evidence>
<evidence type="ECO:0000256" key="9">
    <source>
        <dbReference type="ARBA" id="ARBA00023029"/>
    </source>
</evidence>
<feature type="compositionally biased region" description="Basic and acidic residues" evidence="14">
    <location>
        <begin position="1382"/>
        <end position="1392"/>
    </location>
</feature>
<evidence type="ECO:0000256" key="10">
    <source>
        <dbReference type="ARBA" id="ARBA00023125"/>
    </source>
</evidence>
<dbReference type="InterPro" id="IPR001241">
    <property type="entry name" value="Topo_IIA"/>
</dbReference>
<feature type="region of interest" description="Disordered" evidence="14">
    <location>
        <begin position="1097"/>
        <end position="1121"/>
    </location>
</feature>
<evidence type="ECO:0000256" key="2">
    <source>
        <dbReference type="ARBA" id="ARBA00001913"/>
    </source>
</evidence>
<dbReference type="InterPro" id="IPR013759">
    <property type="entry name" value="Topo_IIA_B_C"/>
</dbReference>
<dbReference type="Gene3D" id="3.30.1360.40">
    <property type="match status" value="1"/>
</dbReference>
<dbReference type="FunFam" id="3.30.230.10:FF:000008">
    <property type="entry name" value="DNA topoisomerase 2"/>
    <property type="match status" value="1"/>
</dbReference>
<feature type="compositionally biased region" description="Acidic residues" evidence="14">
    <location>
        <begin position="1479"/>
        <end position="1504"/>
    </location>
</feature>
<keyword evidence="9 12" id="KW-0799">Topoisomerase</keyword>
<gene>
    <name evidence="17" type="ORF">NDN08_004672</name>
</gene>
<dbReference type="SMART" id="SM00433">
    <property type="entry name" value="TOP2c"/>
    <property type="match status" value="1"/>
</dbReference>
<dbReference type="Gene3D" id="1.10.268.10">
    <property type="entry name" value="Topoisomerase, domain 3"/>
    <property type="match status" value="1"/>
</dbReference>
<feature type="compositionally biased region" description="Basic residues" evidence="14">
    <location>
        <begin position="1417"/>
        <end position="1427"/>
    </location>
</feature>
<dbReference type="FunFam" id="3.40.50.670:FF:000001">
    <property type="entry name" value="DNA topoisomerase 2"/>
    <property type="match status" value="2"/>
</dbReference>
<feature type="compositionally biased region" description="Low complexity" evidence="14">
    <location>
        <begin position="1303"/>
        <end position="1340"/>
    </location>
</feature>
<keyword evidence="8" id="KW-0460">Magnesium</keyword>
<comment type="catalytic activity">
    <reaction evidence="1 12 13">
        <text>ATP-dependent breakage, passage and rejoining of double-stranded DNA.</text>
        <dbReference type="EC" id="5.6.2.2"/>
    </reaction>
</comment>
<dbReference type="InterPro" id="IPR031660">
    <property type="entry name" value="TOPRIM_C"/>
</dbReference>
<dbReference type="PRINTS" id="PR00418">
    <property type="entry name" value="TPI2FAMILY"/>
</dbReference>
<name>A0AAV8UPP9_9RHOD</name>
<comment type="cofactor">
    <cofactor evidence="2">
        <name>Ca(2+)</name>
        <dbReference type="ChEBI" id="CHEBI:29108"/>
    </cofactor>
</comment>
<dbReference type="Gene3D" id="3.30.1490.30">
    <property type="match status" value="1"/>
</dbReference>
<dbReference type="InterPro" id="IPR014721">
    <property type="entry name" value="Ribsml_uS5_D2-typ_fold_subgr"/>
</dbReference>
<dbReference type="CDD" id="cd16930">
    <property type="entry name" value="HATPase_TopII-like"/>
    <property type="match status" value="1"/>
</dbReference>
<comment type="subunit">
    <text evidence="13">Homodimer.</text>
</comment>
<dbReference type="EMBL" id="JAMWBK010000007">
    <property type="protein sequence ID" value="KAJ8903568.1"/>
    <property type="molecule type" value="Genomic_DNA"/>
</dbReference>
<keyword evidence="18" id="KW-1185">Reference proteome</keyword>
<dbReference type="FunFam" id="3.30.1490.30:FF:000001">
    <property type="entry name" value="DNA topoisomerase 2"/>
    <property type="match status" value="1"/>
</dbReference>
<dbReference type="InterPro" id="IPR020568">
    <property type="entry name" value="Ribosomal_Su5_D2-typ_SF"/>
</dbReference>
<dbReference type="Pfam" id="PF02518">
    <property type="entry name" value="HATPase_c"/>
    <property type="match status" value="1"/>
</dbReference>
<dbReference type="SMART" id="SM00434">
    <property type="entry name" value="TOP4c"/>
    <property type="match status" value="1"/>
</dbReference>
<dbReference type="SMART" id="SM00387">
    <property type="entry name" value="HATPase_c"/>
    <property type="match status" value="1"/>
</dbReference>
<evidence type="ECO:0000313" key="18">
    <source>
        <dbReference type="Proteomes" id="UP001157974"/>
    </source>
</evidence>
<comment type="similarity">
    <text evidence="4 13">Belongs to the type II topoisomerase family.</text>
</comment>
<dbReference type="CDD" id="cd03365">
    <property type="entry name" value="TOPRIM_TopoIIA"/>
    <property type="match status" value="1"/>
</dbReference>
<dbReference type="Gene3D" id="3.40.50.670">
    <property type="match status" value="1"/>
</dbReference>
<dbReference type="CDD" id="cd03481">
    <property type="entry name" value="TopoIIA_Trans_ScTopoIIA"/>
    <property type="match status" value="1"/>
</dbReference>
<dbReference type="FunFam" id="3.30.565.10:FF:000004">
    <property type="entry name" value="DNA topoisomerase 2"/>
    <property type="match status" value="1"/>
</dbReference>
<evidence type="ECO:0000256" key="8">
    <source>
        <dbReference type="ARBA" id="ARBA00022842"/>
    </source>
</evidence>
<feature type="compositionally biased region" description="Basic residues" evidence="14">
    <location>
        <begin position="1205"/>
        <end position="1215"/>
    </location>
</feature>
<feature type="compositionally biased region" description="Basic and acidic residues" evidence="14">
    <location>
        <begin position="1274"/>
        <end position="1287"/>
    </location>
</feature>
<feature type="region of interest" description="Disordered" evidence="14">
    <location>
        <begin position="1366"/>
        <end position="1504"/>
    </location>
</feature>
<dbReference type="InterPro" id="IPR013506">
    <property type="entry name" value="Topo_IIA_bsu_dom2"/>
</dbReference>
<keyword evidence="11 12" id="KW-0413">Isomerase</keyword>
<evidence type="ECO:0000256" key="5">
    <source>
        <dbReference type="ARBA" id="ARBA00022723"/>
    </source>
</evidence>